<dbReference type="InterPro" id="IPR011712">
    <property type="entry name" value="Sig_transdc_His_kin_sub3_dim/P"/>
</dbReference>
<evidence type="ECO:0000256" key="7">
    <source>
        <dbReference type="ARBA" id="ARBA00022840"/>
    </source>
</evidence>
<dbReference type="InterPro" id="IPR055558">
    <property type="entry name" value="DUF7134"/>
</dbReference>
<keyword evidence="9" id="KW-0812">Transmembrane</keyword>
<accession>A0ABY1LMZ0</accession>
<dbReference type="RefSeq" id="WP_079705992.1">
    <property type="nucleotide sequence ID" value="NZ_FUZO01000001.1"/>
</dbReference>
<dbReference type="InterPro" id="IPR036890">
    <property type="entry name" value="HATPase_C_sf"/>
</dbReference>
<evidence type="ECO:0000256" key="4">
    <source>
        <dbReference type="ARBA" id="ARBA00022679"/>
    </source>
</evidence>
<dbReference type="Pfam" id="PF02518">
    <property type="entry name" value="HATPase_c"/>
    <property type="match status" value="1"/>
</dbReference>
<dbReference type="Pfam" id="PF07730">
    <property type="entry name" value="HisKA_3"/>
    <property type="match status" value="1"/>
</dbReference>
<dbReference type="EC" id="2.7.13.3" evidence="2"/>
<evidence type="ECO:0000256" key="9">
    <source>
        <dbReference type="SAM" id="Phobius"/>
    </source>
</evidence>
<evidence type="ECO:0000256" key="1">
    <source>
        <dbReference type="ARBA" id="ARBA00000085"/>
    </source>
</evidence>
<dbReference type="EMBL" id="FUZO01000001">
    <property type="protein sequence ID" value="SKC60331.1"/>
    <property type="molecule type" value="Genomic_DNA"/>
</dbReference>
<feature type="domain" description="Histidine kinase/HSP90-like ATPase" evidence="10">
    <location>
        <begin position="302"/>
        <end position="401"/>
    </location>
</feature>
<evidence type="ECO:0000256" key="2">
    <source>
        <dbReference type="ARBA" id="ARBA00012438"/>
    </source>
</evidence>
<evidence type="ECO:0000313" key="11">
    <source>
        <dbReference type="EMBL" id="SKC60331.1"/>
    </source>
</evidence>
<dbReference type="Gene3D" id="3.30.565.10">
    <property type="entry name" value="Histidine kinase-like ATPase, C-terminal domain"/>
    <property type="match status" value="1"/>
</dbReference>
<feature type="transmembrane region" description="Helical" evidence="9">
    <location>
        <begin position="31"/>
        <end position="50"/>
    </location>
</feature>
<dbReference type="Gene3D" id="1.20.5.1930">
    <property type="match status" value="1"/>
</dbReference>
<feature type="transmembrane region" description="Helical" evidence="9">
    <location>
        <begin position="79"/>
        <end position="99"/>
    </location>
</feature>
<evidence type="ECO:0000313" key="12">
    <source>
        <dbReference type="Proteomes" id="UP000190827"/>
    </source>
</evidence>
<organism evidence="11 12">
    <name type="scientific">Plantibacter cousiniae</name>
    <name type="common">nom. nud.</name>
    <dbReference type="NCBI Taxonomy" id="199709"/>
    <lineage>
        <taxon>Bacteria</taxon>
        <taxon>Bacillati</taxon>
        <taxon>Actinomycetota</taxon>
        <taxon>Actinomycetes</taxon>
        <taxon>Micrococcales</taxon>
        <taxon>Microbacteriaceae</taxon>
        <taxon>Plantibacter</taxon>
    </lineage>
</organism>
<dbReference type="SUPFAM" id="SSF55874">
    <property type="entry name" value="ATPase domain of HSP90 chaperone/DNA topoisomerase II/histidine kinase"/>
    <property type="match status" value="1"/>
</dbReference>
<keyword evidence="9" id="KW-1133">Transmembrane helix</keyword>
<dbReference type="InterPro" id="IPR050482">
    <property type="entry name" value="Sensor_HK_TwoCompSys"/>
</dbReference>
<keyword evidence="12" id="KW-1185">Reference proteome</keyword>
<keyword evidence="9" id="KW-0472">Membrane</keyword>
<dbReference type="SMART" id="SM00387">
    <property type="entry name" value="HATPase_c"/>
    <property type="match status" value="1"/>
</dbReference>
<keyword evidence="5" id="KW-0547">Nucleotide-binding</keyword>
<comment type="caution">
    <text evidence="11">The sequence shown here is derived from an EMBL/GenBank/DDBJ whole genome shotgun (WGS) entry which is preliminary data.</text>
</comment>
<dbReference type="PANTHER" id="PTHR24421">
    <property type="entry name" value="NITRATE/NITRITE SENSOR PROTEIN NARX-RELATED"/>
    <property type="match status" value="1"/>
</dbReference>
<proteinExistence type="predicted"/>
<evidence type="ECO:0000256" key="5">
    <source>
        <dbReference type="ARBA" id="ARBA00022741"/>
    </source>
</evidence>
<dbReference type="PANTHER" id="PTHR24421:SF10">
    <property type="entry name" value="NITRATE_NITRITE SENSOR PROTEIN NARQ"/>
    <property type="match status" value="1"/>
</dbReference>
<evidence type="ECO:0000256" key="6">
    <source>
        <dbReference type="ARBA" id="ARBA00022777"/>
    </source>
</evidence>
<keyword evidence="8" id="KW-0902">Two-component regulatory system</keyword>
<dbReference type="Proteomes" id="UP000190827">
    <property type="component" value="Unassembled WGS sequence"/>
</dbReference>
<keyword evidence="4" id="KW-0808">Transferase</keyword>
<dbReference type="GO" id="GO:0016301">
    <property type="term" value="F:kinase activity"/>
    <property type="evidence" value="ECO:0007669"/>
    <property type="project" value="UniProtKB-KW"/>
</dbReference>
<reference evidence="11 12" key="1">
    <citation type="submission" date="2017-02" db="EMBL/GenBank/DDBJ databases">
        <authorList>
            <person name="Varghese N."/>
            <person name="Submissions S."/>
        </authorList>
    </citation>
    <scope>NUCLEOTIDE SEQUENCE [LARGE SCALE GENOMIC DNA]</scope>
    <source>
        <strain evidence="11 12">VKM Ac-1787</strain>
    </source>
</reference>
<sequence length="403" mass="41928">MSAIQPVVDAAEVDRVLGTRVLRWFSAHQRVVDALVAVTCLLVQALGLVLPGAQPLWPGLPLVILSSALLLWRRRYPRAILVAVALANTAGVVLPAPVAPVTLPAAVALYTVAAMLPTGTALSGYAVLVGLPAAGLLVRLLMTGSSRAPSLLEPLALLALAAGVAARGVTQRRAALTQLVNQRLTTARVVERQRIAAEMHDVVAHSLSTMISLADGASSGSERHPERSARALAQLGGVGRSALGEMNRVLQILREGDAVLDQRLHRSGHNVSDVEEVVEVFRSTGMPVTLTRSGGAMPEQPALVTTVYRIVQESLTNVLRYAVDPTRVEVGIDVAPGTVAVRVTDDGRIDTHRTRAPSQGSGQGLPGIAARAAAYGGTSEAGPCAGGGWSTSATLHIERGAAT</sequence>
<feature type="transmembrane region" description="Helical" evidence="9">
    <location>
        <begin position="56"/>
        <end position="72"/>
    </location>
</feature>
<dbReference type="InterPro" id="IPR003594">
    <property type="entry name" value="HATPase_dom"/>
</dbReference>
<keyword evidence="3" id="KW-0597">Phosphoprotein</keyword>
<protein>
    <recommendedName>
        <fullName evidence="2">histidine kinase</fullName>
        <ecNumber evidence="2">2.7.13.3</ecNumber>
    </recommendedName>
</protein>
<evidence type="ECO:0000256" key="3">
    <source>
        <dbReference type="ARBA" id="ARBA00022553"/>
    </source>
</evidence>
<name>A0ABY1LMZ0_9MICO</name>
<dbReference type="Pfam" id="PF23539">
    <property type="entry name" value="DUF7134"/>
    <property type="match status" value="1"/>
</dbReference>
<evidence type="ECO:0000256" key="8">
    <source>
        <dbReference type="ARBA" id="ARBA00023012"/>
    </source>
</evidence>
<feature type="transmembrane region" description="Helical" evidence="9">
    <location>
        <begin position="105"/>
        <end position="138"/>
    </location>
</feature>
<gene>
    <name evidence="11" type="ORF">SAMN06295973_2384</name>
</gene>
<dbReference type="CDD" id="cd16917">
    <property type="entry name" value="HATPase_UhpB-NarQ-NarX-like"/>
    <property type="match status" value="1"/>
</dbReference>
<keyword evidence="7" id="KW-0067">ATP-binding</keyword>
<evidence type="ECO:0000259" key="10">
    <source>
        <dbReference type="SMART" id="SM00387"/>
    </source>
</evidence>
<comment type="catalytic activity">
    <reaction evidence="1">
        <text>ATP + protein L-histidine = ADP + protein N-phospho-L-histidine.</text>
        <dbReference type="EC" id="2.7.13.3"/>
    </reaction>
</comment>
<keyword evidence="6 11" id="KW-0418">Kinase</keyword>